<feature type="non-terminal residue" evidence="2">
    <location>
        <position position="645"/>
    </location>
</feature>
<dbReference type="Gene3D" id="1.25.10.10">
    <property type="entry name" value="Leucine-rich Repeat Variant"/>
    <property type="match status" value="1"/>
</dbReference>
<reference evidence="2" key="1">
    <citation type="submission" date="2021-02" db="EMBL/GenBank/DDBJ databases">
        <authorList>
            <person name="Dougan E. K."/>
            <person name="Rhodes N."/>
            <person name="Thang M."/>
            <person name="Chan C."/>
        </authorList>
    </citation>
    <scope>NUCLEOTIDE SEQUENCE</scope>
</reference>
<dbReference type="Pfam" id="PF13646">
    <property type="entry name" value="HEAT_2"/>
    <property type="match status" value="1"/>
</dbReference>
<dbReference type="OrthoDB" id="428394at2759"/>
<feature type="compositionally biased region" description="Basic and acidic residues" evidence="1">
    <location>
        <begin position="106"/>
        <end position="190"/>
    </location>
</feature>
<dbReference type="InterPro" id="IPR011989">
    <property type="entry name" value="ARM-like"/>
</dbReference>
<protein>
    <submittedName>
        <fullName evidence="2">Uncharacterized protein</fullName>
    </submittedName>
</protein>
<sequence length="645" mass="71052">VAPATAFELESFTADEAEQVEEVGQNTEEGEDEEEQEEQEEDQAEEECAVEETEEQEKKEEKADVVEEVGDADPEDLVDDSTMDREAHQQEAHEEHISSEDVYPESAEKRGQEVEIQLPKDKQESELQAKRQAEEERKTAKLEEARKLEEAKKEAEKAHAEAEQKDAQEKKKQKQEAKRQQAARKTEAEKALAALAEEAAKRKADKEKKKAEASRMELLAVSIAWEEVHPMPEMQAPEPVTPRRVRKSAEGHEDCATRSVPRSARKGRFLAFVAKKRQTSFGRKVPDQAQPSSRVESTPQRARGTLSQLIMNRRPPTPLKRHVKKTTLVSCAEPPRRVKGKQRPGQRAQQANAAKPAVDKPKAKAKAAEVQLATDVVGECAQDAYQIFSHFEGTAGADPSACLARLRALRELQGHAQMAKALESCAEAMLGAGDCRSSFLLVDGCLDLLATVALEAEAEEKTPGRLLSWLVQRLGSEAAGDRETGRLPPLGDPSTQVLGRHLTEAAGLALLDLAKDRSPPVRLAAARGLSRVEGEDFHAALLHLASRDITPAVRATAVLSLGDRGAAEEEPGKLPAEIVRIGFRDANAEVRDACQTYLMSWLAKKREDKGQAVDRDMIRQLDETTAEMALKVVFASRLRGHRGPA</sequence>
<feature type="compositionally biased region" description="Basic and acidic residues" evidence="1">
    <location>
        <begin position="82"/>
        <end position="99"/>
    </location>
</feature>
<feature type="compositionally biased region" description="Acidic residues" evidence="1">
    <location>
        <begin position="28"/>
        <end position="55"/>
    </location>
</feature>
<feature type="region of interest" description="Disordered" evidence="1">
    <location>
        <begin position="334"/>
        <end position="362"/>
    </location>
</feature>
<dbReference type="Proteomes" id="UP000601435">
    <property type="component" value="Unassembled WGS sequence"/>
</dbReference>
<feature type="region of interest" description="Disordered" evidence="1">
    <location>
        <begin position="230"/>
        <end position="262"/>
    </location>
</feature>
<feature type="compositionally biased region" description="Acidic residues" evidence="1">
    <location>
        <begin position="66"/>
        <end position="81"/>
    </location>
</feature>
<feature type="compositionally biased region" description="Basic and acidic residues" evidence="1">
    <location>
        <begin position="56"/>
        <end position="65"/>
    </location>
</feature>
<name>A0A812ZAX3_9DINO</name>
<feature type="compositionally biased region" description="Polar residues" evidence="1">
    <location>
        <begin position="289"/>
        <end position="302"/>
    </location>
</feature>
<organism evidence="2 3">
    <name type="scientific">Symbiodinium necroappetens</name>
    <dbReference type="NCBI Taxonomy" id="1628268"/>
    <lineage>
        <taxon>Eukaryota</taxon>
        <taxon>Sar</taxon>
        <taxon>Alveolata</taxon>
        <taxon>Dinophyceae</taxon>
        <taxon>Suessiales</taxon>
        <taxon>Symbiodiniaceae</taxon>
        <taxon>Symbiodinium</taxon>
    </lineage>
</organism>
<gene>
    <name evidence="2" type="ORF">SNEC2469_LOCUS24417</name>
</gene>
<accession>A0A812ZAX3</accession>
<evidence type="ECO:0000313" key="2">
    <source>
        <dbReference type="EMBL" id="CAE7820627.1"/>
    </source>
</evidence>
<dbReference type="AlphaFoldDB" id="A0A812ZAX3"/>
<feature type="compositionally biased region" description="Basic and acidic residues" evidence="1">
    <location>
        <begin position="247"/>
        <end position="256"/>
    </location>
</feature>
<keyword evidence="3" id="KW-1185">Reference proteome</keyword>
<feature type="region of interest" description="Disordered" evidence="1">
    <location>
        <begin position="280"/>
        <end position="302"/>
    </location>
</feature>
<dbReference type="InterPro" id="IPR016024">
    <property type="entry name" value="ARM-type_fold"/>
</dbReference>
<dbReference type="SUPFAM" id="SSF48371">
    <property type="entry name" value="ARM repeat"/>
    <property type="match status" value="1"/>
</dbReference>
<evidence type="ECO:0000256" key="1">
    <source>
        <dbReference type="SAM" id="MobiDB-lite"/>
    </source>
</evidence>
<comment type="caution">
    <text evidence="2">The sequence shown here is derived from an EMBL/GenBank/DDBJ whole genome shotgun (WGS) entry which is preliminary data.</text>
</comment>
<feature type="region of interest" description="Disordered" evidence="1">
    <location>
        <begin position="1"/>
        <end position="190"/>
    </location>
</feature>
<dbReference type="EMBL" id="CAJNJA010046920">
    <property type="protein sequence ID" value="CAE7820627.1"/>
    <property type="molecule type" value="Genomic_DNA"/>
</dbReference>
<evidence type="ECO:0000313" key="3">
    <source>
        <dbReference type="Proteomes" id="UP000601435"/>
    </source>
</evidence>
<proteinExistence type="predicted"/>